<reference evidence="2" key="1">
    <citation type="submission" date="2020-12" db="EMBL/GenBank/DDBJ databases">
        <title>Prauserella sp. ASG 168, a novel actinomycete isolated from cave rock.</title>
        <authorList>
            <person name="Suriyachadkun C."/>
        </authorList>
    </citation>
    <scope>NUCLEOTIDE SEQUENCE</scope>
    <source>
        <strain evidence="2">ASG 168</strain>
    </source>
</reference>
<name>A0A934QQ83_9PSEU</name>
<feature type="transmembrane region" description="Helical" evidence="1">
    <location>
        <begin position="23"/>
        <end position="44"/>
    </location>
</feature>
<feature type="transmembrane region" description="Helical" evidence="1">
    <location>
        <begin position="70"/>
        <end position="96"/>
    </location>
</feature>
<proteinExistence type="predicted"/>
<sequence>MSDVVWPAVPGYSNERLNQPWRLVVAAVELLVAAAGVWIAFLVWDASLTFVTVRLDDGTELVSRVYSGNWVALAIALGGIAGILVVDAIRQTLLGFRTGRRRYRKSRDADHTDQVTEA</sequence>
<keyword evidence="3" id="KW-1185">Reference proteome</keyword>
<dbReference type="AlphaFoldDB" id="A0A934QQ83"/>
<evidence type="ECO:0000313" key="2">
    <source>
        <dbReference type="EMBL" id="MBK1784187.1"/>
    </source>
</evidence>
<evidence type="ECO:0000256" key="1">
    <source>
        <dbReference type="SAM" id="Phobius"/>
    </source>
</evidence>
<protein>
    <submittedName>
        <fullName evidence="2">Uncharacterized protein</fullName>
    </submittedName>
</protein>
<dbReference type="Proteomes" id="UP000635245">
    <property type="component" value="Unassembled WGS sequence"/>
</dbReference>
<accession>A0A934QQ83</accession>
<evidence type="ECO:0000313" key="3">
    <source>
        <dbReference type="Proteomes" id="UP000635245"/>
    </source>
</evidence>
<organism evidence="2 3">
    <name type="scientific">Prauserella cavernicola</name>
    <dbReference type="NCBI Taxonomy" id="2800127"/>
    <lineage>
        <taxon>Bacteria</taxon>
        <taxon>Bacillati</taxon>
        <taxon>Actinomycetota</taxon>
        <taxon>Actinomycetes</taxon>
        <taxon>Pseudonocardiales</taxon>
        <taxon>Pseudonocardiaceae</taxon>
        <taxon>Prauserella</taxon>
    </lineage>
</organism>
<keyword evidence="1" id="KW-1133">Transmembrane helix</keyword>
<comment type="caution">
    <text evidence="2">The sequence shown here is derived from an EMBL/GenBank/DDBJ whole genome shotgun (WGS) entry which is preliminary data.</text>
</comment>
<gene>
    <name evidence="2" type="ORF">JHE00_07580</name>
</gene>
<dbReference type="RefSeq" id="WP_200316270.1">
    <property type="nucleotide sequence ID" value="NZ_JAENJH010000002.1"/>
</dbReference>
<keyword evidence="1" id="KW-0472">Membrane</keyword>
<dbReference type="EMBL" id="JAENJH010000002">
    <property type="protein sequence ID" value="MBK1784187.1"/>
    <property type="molecule type" value="Genomic_DNA"/>
</dbReference>
<keyword evidence="1" id="KW-0812">Transmembrane</keyword>